<name>A0A239LWJ1_9BACT</name>
<keyword evidence="2" id="KW-1185">Reference proteome</keyword>
<evidence type="ECO:0000313" key="2">
    <source>
        <dbReference type="Proteomes" id="UP000198356"/>
    </source>
</evidence>
<gene>
    <name evidence="1" type="ORF">SAMN05421770_10846</name>
</gene>
<dbReference type="Proteomes" id="UP000198356">
    <property type="component" value="Unassembled WGS sequence"/>
</dbReference>
<sequence length="146" mass="15296">MSAFSYSSTPSAAQGSYAMTTGNSAPAFLVWLFLVTQPAFIDALEGVTDPDGPFKLVFQDPKGSAISLEDLATLVNLTPESVRHILRVGYLKAPDRAAAKTAFTYASAQFESVVESVTPMYDPTECGRVGGLTLLAKSGAAVNPAS</sequence>
<dbReference type="EMBL" id="FZOU01000008">
    <property type="protein sequence ID" value="SNT35027.1"/>
    <property type="molecule type" value="Genomic_DNA"/>
</dbReference>
<organism evidence="1 2">
    <name type="scientific">Granulicella rosea</name>
    <dbReference type="NCBI Taxonomy" id="474952"/>
    <lineage>
        <taxon>Bacteria</taxon>
        <taxon>Pseudomonadati</taxon>
        <taxon>Acidobacteriota</taxon>
        <taxon>Terriglobia</taxon>
        <taxon>Terriglobales</taxon>
        <taxon>Acidobacteriaceae</taxon>
        <taxon>Granulicella</taxon>
    </lineage>
</organism>
<evidence type="ECO:0000313" key="1">
    <source>
        <dbReference type="EMBL" id="SNT35027.1"/>
    </source>
</evidence>
<protein>
    <submittedName>
        <fullName evidence="1">Uncharacterized protein</fullName>
    </submittedName>
</protein>
<dbReference type="RefSeq" id="WP_089409941.1">
    <property type="nucleotide sequence ID" value="NZ_FZOU01000008.1"/>
</dbReference>
<reference evidence="1 2" key="1">
    <citation type="submission" date="2017-06" db="EMBL/GenBank/DDBJ databases">
        <authorList>
            <person name="Kim H.J."/>
            <person name="Triplett B.A."/>
        </authorList>
    </citation>
    <scope>NUCLEOTIDE SEQUENCE [LARGE SCALE GENOMIC DNA]</scope>
    <source>
        <strain evidence="1 2">DSM 18704</strain>
    </source>
</reference>
<proteinExistence type="predicted"/>
<accession>A0A239LWJ1</accession>
<dbReference type="AlphaFoldDB" id="A0A239LWJ1"/>